<dbReference type="PROSITE" id="PS51722">
    <property type="entry name" value="G_TR_2"/>
    <property type="match status" value="1"/>
</dbReference>
<protein>
    <recommendedName>
        <fullName evidence="5">Tr-type G domain-containing protein</fullName>
    </recommendedName>
</protein>
<dbReference type="GO" id="GO:0006412">
    <property type="term" value="P:translation"/>
    <property type="evidence" value="ECO:0007669"/>
    <property type="project" value="UniProtKB-KW"/>
</dbReference>
<organism evidence="6 7">
    <name type="scientific">Paramecium octaurelia</name>
    <dbReference type="NCBI Taxonomy" id="43137"/>
    <lineage>
        <taxon>Eukaryota</taxon>
        <taxon>Sar</taxon>
        <taxon>Alveolata</taxon>
        <taxon>Ciliophora</taxon>
        <taxon>Intramacronucleata</taxon>
        <taxon>Oligohymenophorea</taxon>
        <taxon>Peniculida</taxon>
        <taxon>Parameciidae</taxon>
        <taxon>Paramecium</taxon>
    </lineage>
</organism>
<dbReference type="EMBL" id="CAJJDP010000021">
    <property type="protein sequence ID" value="CAD8148778.1"/>
    <property type="molecule type" value="Genomic_DNA"/>
</dbReference>
<dbReference type="GO" id="GO:0005525">
    <property type="term" value="F:GTP binding"/>
    <property type="evidence" value="ECO:0007669"/>
    <property type="project" value="InterPro"/>
</dbReference>
<evidence type="ECO:0000256" key="2">
    <source>
        <dbReference type="ARBA" id="ARBA00022917"/>
    </source>
</evidence>
<evidence type="ECO:0000259" key="5">
    <source>
        <dbReference type="PROSITE" id="PS51722"/>
    </source>
</evidence>
<keyword evidence="4" id="KW-0472">Membrane</keyword>
<keyword evidence="2" id="KW-0648">Protein biosynthesis</keyword>
<gene>
    <name evidence="6" type="ORF">POCTA_138.1.T0210294</name>
</gene>
<keyword evidence="7" id="KW-1185">Reference proteome</keyword>
<evidence type="ECO:0000313" key="6">
    <source>
        <dbReference type="EMBL" id="CAD8148778.1"/>
    </source>
</evidence>
<dbReference type="Proteomes" id="UP000683925">
    <property type="component" value="Unassembled WGS sequence"/>
</dbReference>
<reference evidence="6" key="1">
    <citation type="submission" date="2021-01" db="EMBL/GenBank/DDBJ databases">
        <authorList>
            <consortium name="Genoscope - CEA"/>
            <person name="William W."/>
        </authorList>
    </citation>
    <scope>NUCLEOTIDE SEQUENCE</scope>
</reference>
<dbReference type="PANTHER" id="PTHR43512:SF7">
    <property type="entry name" value="TRANSLATION FACTOR GUF1, MITOCHONDRIAL"/>
    <property type="match status" value="1"/>
</dbReference>
<dbReference type="InterPro" id="IPR005225">
    <property type="entry name" value="Small_GTP-bd"/>
</dbReference>
<comment type="caution">
    <text evidence="6">The sequence shown here is derived from an EMBL/GenBank/DDBJ whole genome shotgun (WGS) entry which is preliminary data.</text>
</comment>
<dbReference type="OMA" id="FLMNTTW"/>
<dbReference type="CDD" id="cd01890">
    <property type="entry name" value="LepA"/>
    <property type="match status" value="1"/>
</dbReference>
<dbReference type="InterPro" id="IPR006297">
    <property type="entry name" value="EF-4"/>
</dbReference>
<dbReference type="GO" id="GO:0003924">
    <property type="term" value="F:GTPase activity"/>
    <property type="evidence" value="ECO:0007669"/>
    <property type="project" value="InterPro"/>
</dbReference>
<dbReference type="FunFam" id="3.40.50.300:FF:001496">
    <property type="entry name" value="Translation factor GUF1 homolog, mitochondrial"/>
    <property type="match status" value="1"/>
</dbReference>
<name>A0A8S1TAH3_PAROT</name>
<dbReference type="GO" id="GO:0045727">
    <property type="term" value="P:positive regulation of translation"/>
    <property type="evidence" value="ECO:0007669"/>
    <property type="project" value="TreeGrafter"/>
</dbReference>
<dbReference type="GO" id="GO:0005739">
    <property type="term" value="C:mitochondrion"/>
    <property type="evidence" value="ECO:0007669"/>
    <property type="project" value="TreeGrafter"/>
</dbReference>
<dbReference type="PROSITE" id="PS00301">
    <property type="entry name" value="G_TR_1"/>
    <property type="match status" value="1"/>
</dbReference>
<dbReference type="InterPro" id="IPR031157">
    <property type="entry name" value="G_TR_CS"/>
</dbReference>
<dbReference type="InterPro" id="IPR000795">
    <property type="entry name" value="T_Tr_GTP-bd_dom"/>
</dbReference>
<keyword evidence="3" id="KW-0496">Mitochondrion</keyword>
<dbReference type="OrthoDB" id="1074at2759"/>
<evidence type="ECO:0000256" key="1">
    <source>
        <dbReference type="ARBA" id="ARBA00022792"/>
    </source>
</evidence>
<proteinExistence type="predicted"/>
<evidence type="ECO:0000256" key="4">
    <source>
        <dbReference type="ARBA" id="ARBA00023136"/>
    </source>
</evidence>
<dbReference type="GO" id="GO:0097177">
    <property type="term" value="F:mitochondrial ribosome binding"/>
    <property type="evidence" value="ECO:0007669"/>
    <property type="project" value="TreeGrafter"/>
</dbReference>
<dbReference type="Pfam" id="PF00009">
    <property type="entry name" value="GTP_EFTU"/>
    <property type="match status" value="1"/>
</dbReference>
<evidence type="ECO:0000313" key="7">
    <source>
        <dbReference type="Proteomes" id="UP000683925"/>
    </source>
</evidence>
<keyword evidence="1" id="KW-0999">Mitochondrion inner membrane</keyword>
<dbReference type="AlphaFoldDB" id="A0A8S1TAH3"/>
<sequence length="274" mass="31315">MLKYIFKNSITSFHLLSKYQISIDKIRNFCIIAHIDHGKSTLADRFLEITGTISKGKHEQYLDKLEVEKERGITVKAQSAAMFYKVDGIEYLYNLIDTPGHVDFTYEVSRSMRACEGAILLIDATQGIQAQTLSNYILAKKQNLKIIPVINKIDMTSANTESVISQLVEKFDMNPNEIFKVSAKKGTGVTELLNNIVTLIPPPQDHKELKCFLIDSWYARDKGVVLLILMKGGYLKKGDQILSCAFKKKYDVFEGFKVQRMFLRRSWNQVRQGM</sequence>
<evidence type="ECO:0000256" key="3">
    <source>
        <dbReference type="ARBA" id="ARBA00023128"/>
    </source>
</evidence>
<dbReference type="NCBIfam" id="TIGR00231">
    <property type="entry name" value="small_GTP"/>
    <property type="match status" value="1"/>
</dbReference>
<feature type="domain" description="Tr-type G" evidence="5">
    <location>
        <begin position="24"/>
        <end position="204"/>
    </location>
</feature>
<accession>A0A8S1TAH3</accession>
<dbReference type="PANTHER" id="PTHR43512">
    <property type="entry name" value="TRANSLATION FACTOR GUF1-RELATED"/>
    <property type="match status" value="1"/>
</dbReference>